<keyword evidence="3" id="KW-1185">Reference proteome</keyword>
<dbReference type="PIRSF" id="PIRSF021700">
    <property type="entry name" value="3_dmu_93_MTrfase"/>
    <property type="match status" value="1"/>
</dbReference>
<dbReference type="CDD" id="cd06588">
    <property type="entry name" value="PhnB_like"/>
    <property type="match status" value="1"/>
</dbReference>
<dbReference type="PANTHER" id="PTHR33990">
    <property type="entry name" value="PROTEIN YJDN-RELATED"/>
    <property type="match status" value="1"/>
</dbReference>
<dbReference type="OrthoDB" id="9806473at2"/>
<organism evidence="2 3">
    <name type="scientific">Pedobacter psychrophilus</name>
    <dbReference type="NCBI Taxonomy" id="1826909"/>
    <lineage>
        <taxon>Bacteria</taxon>
        <taxon>Pseudomonadati</taxon>
        <taxon>Bacteroidota</taxon>
        <taxon>Sphingobacteriia</taxon>
        <taxon>Sphingobacteriales</taxon>
        <taxon>Sphingobacteriaceae</taxon>
        <taxon>Pedobacter</taxon>
    </lineage>
</organism>
<dbReference type="Pfam" id="PF06983">
    <property type="entry name" value="3-dmu-9_3-mt"/>
    <property type="match status" value="1"/>
</dbReference>
<dbReference type="EMBL" id="LWHJ01000031">
    <property type="protein sequence ID" value="OAQ38290.1"/>
    <property type="molecule type" value="Genomic_DNA"/>
</dbReference>
<evidence type="ECO:0000313" key="2">
    <source>
        <dbReference type="EMBL" id="OAQ38290.1"/>
    </source>
</evidence>
<dbReference type="SUPFAM" id="SSF54593">
    <property type="entry name" value="Glyoxalase/Bleomycin resistance protein/Dihydroxybiphenyl dioxygenase"/>
    <property type="match status" value="1"/>
</dbReference>
<evidence type="ECO:0000259" key="1">
    <source>
        <dbReference type="Pfam" id="PF06983"/>
    </source>
</evidence>
<dbReference type="RefSeq" id="WP_068823684.1">
    <property type="nucleotide sequence ID" value="NZ_LWHJ01000031.1"/>
</dbReference>
<accession>A0A179DC69</accession>
<comment type="caution">
    <text evidence="2">The sequence shown here is derived from an EMBL/GenBank/DDBJ whole genome shotgun (WGS) entry which is preliminary data.</text>
</comment>
<evidence type="ECO:0000313" key="3">
    <source>
        <dbReference type="Proteomes" id="UP000078459"/>
    </source>
</evidence>
<dbReference type="STRING" id="1826909.A5893_16000"/>
<gene>
    <name evidence="2" type="ORF">A5893_16000</name>
</gene>
<reference evidence="2 3" key="2">
    <citation type="submission" date="2016-06" db="EMBL/GenBank/DDBJ databases">
        <title>Pedobacter psychrophilus sp. nov., isolated from Antarctic fragmentary rock.</title>
        <authorList>
            <person name="Svec P."/>
        </authorList>
    </citation>
    <scope>NUCLEOTIDE SEQUENCE [LARGE SCALE GENOMIC DNA]</scope>
    <source>
        <strain evidence="2 3">CCM 8644</strain>
    </source>
</reference>
<dbReference type="InterPro" id="IPR029068">
    <property type="entry name" value="Glyas_Bleomycin-R_OHBP_Dase"/>
</dbReference>
<dbReference type="Proteomes" id="UP000078459">
    <property type="component" value="Unassembled WGS sequence"/>
</dbReference>
<sequence>MSNKLFPCLWFDGKAKEAATFYCSIFKNSKIISENPITVIFELNETKFMALNGGPEYKFSPANSYVITCENQDEIDHYWSKLSEGGKPGKCGWLDDKYGISWQIVPSILGKLMNNPETAPKVMYAFMQMSKFDIQQLEEAAKS</sequence>
<dbReference type="InterPro" id="IPR009725">
    <property type="entry name" value="3_dmu_93_MTrfase"/>
</dbReference>
<dbReference type="InterPro" id="IPR028973">
    <property type="entry name" value="PhnB-like"/>
</dbReference>
<reference evidence="2 3" key="1">
    <citation type="submission" date="2016-04" db="EMBL/GenBank/DDBJ databases">
        <authorList>
            <person name="Evans L.H."/>
            <person name="Alamgir A."/>
            <person name="Owens N."/>
            <person name="Weber N.D."/>
            <person name="Virtaneva K."/>
            <person name="Barbian K."/>
            <person name="Babar A."/>
            <person name="Rosenke K."/>
        </authorList>
    </citation>
    <scope>NUCLEOTIDE SEQUENCE [LARGE SCALE GENOMIC DNA]</scope>
    <source>
        <strain evidence="2 3">CCM 8644</strain>
    </source>
</reference>
<dbReference type="Gene3D" id="3.10.180.10">
    <property type="entry name" value="2,3-Dihydroxybiphenyl 1,2-Dioxygenase, domain 1"/>
    <property type="match status" value="1"/>
</dbReference>
<proteinExistence type="predicted"/>
<name>A0A179DC69_9SPHI</name>
<feature type="domain" description="PhnB-like" evidence="1">
    <location>
        <begin position="4"/>
        <end position="105"/>
    </location>
</feature>
<dbReference type="AlphaFoldDB" id="A0A179DC69"/>
<protein>
    <recommendedName>
        <fullName evidence="1">PhnB-like domain-containing protein</fullName>
    </recommendedName>
</protein>